<organism evidence="1 2">
    <name type="scientific">Coleofasciculus chthonoplastes PCC 7420</name>
    <dbReference type="NCBI Taxonomy" id="118168"/>
    <lineage>
        <taxon>Bacteria</taxon>
        <taxon>Bacillati</taxon>
        <taxon>Cyanobacteriota</taxon>
        <taxon>Cyanophyceae</taxon>
        <taxon>Coleofasciculales</taxon>
        <taxon>Coleofasciculaceae</taxon>
        <taxon>Coleofasciculus</taxon>
    </lineage>
</organism>
<dbReference type="Proteomes" id="UP000003835">
    <property type="component" value="Unassembled WGS sequence"/>
</dbReference>
<keyword evidence="2" id="KW-1185">Reference proteome</keyword>
<dbReference type="HOGENOM" id="CLU_3342467_0_0_3"/>
<reference evidence="1 2" key="1">
    <citation type="submission" date="2008-07" db="EMBL/GenBank/DDBJ databases">
        <authorList>
            <person name="Tandeau de Marsac N."/>
            <person name="Ferriera S."/>
            <person name="Johnson J."/>
            <person name="Kravitz S."/>
            <person name="Beeson K."/>
            <person name="Sutton G."/>
            <person name="Rogers Y.-H."/>
            <person name="Friedman R."/>
            <person name="Frazier M."/>
            <person name="Venter J.C."/>
        </authorList>
    </citation>
    <scope>NUCLEOTIDE SEQUENCE [LARGE SCALE GENOMIC DNA]</scope>
    <source>
        <strain evidence="1 2">PCC 7420</strain>
    </source>
</reference>
<name>B4VU73_9CYAN</name>
<gene>
    <name evidence="1" type="ORF">MC7420_3876</name>
</gene>
<sequence length="37" mass="4036">MVFGMGGLACPFDVIPILIRWVASIVLETRHGASLHK</sequence>
<dbReference type="AlphaFoldDB" id="B4VU73"/>
<dbReference type="EMBL" id="DS989853">
    <property type="protein sequence ID" value="EDX74352.1"/>
    <property type="molecule type" value="Genomic_DNA"/>
</dbReference>
<evidence type="ECO:0000313" key="1">
    <source>
        <dbReference type="EMBL" id="EDX74352.1"/>
    </source>
</evidence>
<evidence type="ECO:0000313" key="2">
    <source>
        <dbReference type="Proteomes" id="UP000003835"/>
    </source>
</evidence>
<proteinExistence type="predicted"/>
<accession>B4VU73</accession>
<protein>
    <submittedName>
        <fullName evidence="1">Uncharacterized protein</fullName>
    </submittedName>
</protein>